<dbReference type="Proteomes" id="UP000236370">
    <property type="component" value="Unassembled WGS sequence"/>
</dbReference>
<sequence length="80" mass="9069">ESPSQKRSLHSVSEERTDEMTHKETNEQEERLLATASFTKSSRSSRTRSSKAILLPDLSEPNNEPLFSPASEVPRKAKER</sequence>
<protein>
    <submittedName>
        <fullName evidence="2">AHCTF1 isoform 5</fullName>
    </submittedName>
</protein>
<feature type="non-terminal residue" evidence="2">
    <location>
        <position position="1"/>
    </location>
</feature>
<accession>A0A2J8KNM8</accession>
<evidence type="ECO:0000313" key="3">
    <source>
        <dbReference type="Proteomes" id="UP000236370"/>
    </source>
</evidence>
<dbReference type="AlphaFoldDB" id="A0A2J8KNM8"/>
<gene>
    <name evidence="2" type="ORF">CK820_G0037085</name>
</gene>
<evidence type="ECO:0000313" key="2">
    <source>
        <dbReference type="EMBL" id="PNI36628.1"/>
    </source>
</evidence>
<feature type="compositionally biased region" description="Basic and acidic residues" evidence="1">
    <location>
        <begin position="12"/>
        <end position="32"/>
    </location>
</feature>
<feature type="region of interest" description="Disordered" evidence="1">
    <location>
        <begin position="1"/>
        <end position="80"/>
    </location>
</feature>
<name>A0A2J8KNM8_PANTR</name>
<organism evidence="2 3">
    <name type="scientific">Pan troglodytes</name>
    <name type="common">Chimpanzee</name>
    <dbReference type="NCBI Taxonomy" id="9598"/>
    <lineage>
        <taxon>Eukaryota</taxon>
        <taxon>Metazoa</taxon>
        <taxon>Chordata</taxon>
        <taxon>Craniata</taxon>
        <taxon>Vertebrata</taxon>
        <taxon>Euteleostomi</taxon>
        <taxon>Mammalia</taxon>
        <taxon>Eutheria</taxon>
        <taxon>Euarchontoglires</taxon>
        <taxon>Primates</taxon>
        <taxon>Haplorrhini</taxon>
        <taxon>Catarrhini</taxon>
        <taxon>Hominidae</taxon>
        <taxon>Pan</taxon>
    </lineage>
</organism>
<dbReference type="STRING" id="9598.ENSPTRP00000072588"/>
<reference evidence="2 3" key="1">
    <citation type="submission" date="2017-12" db="EMBL/GenBank/DDBJ databases">
        <title>High-resolution comparative analysis of great ape genomes.</title>
        <authorList>
            <person name="Pollen A."/>
            <person name="Hastie A."/>
            <person name="Hormozdiari F."/>
            <person name="Dougherty M."/>
            <person name="Liu R."/>
            <person name="Chaisson M."/>
            <person name="Hoppe E."/>
            <person name="Hill C."/>
            <person name="Pang A."/>
            <person name="Hillier L."/>
            <person name="Baker C."/>
            <person name="Armstrong J."/>
            <person name="Shendure J."/>
            <person name="Paten B."/>
            <person name="Wilson R."/>
            <person name="Chao H."/>
            <person name="Schneider V."/>
            <person name="Ventura M."/>
            <person name="Kronenberg Z."/>
            <person name="Murali S."/>
            <person name="Gordon D."/>
            <person name="Cantsilieris S."/>
            <person name="Munson K."/>
            <person name="Nelson B."/>
            <person name="Raja A."/>
            <person name="Underwood J."/>
            <person name="Diekhans M."/>
            <person name="Fiddes I."/>
            <person name="Haussler D."/>
            <person name="Eichler E."/>
        </authorList>
    </citation>
    <scope>NUCLEOTIDE SEQUENCE [LARGE SCALE GENOMIC DNA]</scope>
    <source>
        <strain evidence="2">Yerkes chimp pedigree #C0471</strain>
    </source>
</reference>
<comment type="caution">
    <text evidence="2">The sequence shown here is derived from an EMBL/GenBank/DDBJ whole genome shotgun (WGS) entry which is preliminary data.</text>
</comment>
<dbReference type="EMBL" id="NBAG03000349">
    <property type="protein sequence ID" value="PNI36628.1"/>
    <property type="molecule type" value="Genomic_DNA"/>
</dbReference>
<evidence type="ECO:0000256" key="1">
    <source>
        <dbReference type="SAM" id="MobiDB-lite"/>
    </source>
</evidence>
<proteinExistence type="predicted"/>